<dbReference type="Pfam" id="PF16205">
    <property type="entry name" value="Ribosomal_S17_N"/>
    <property type="match status" value="1"/>
</dbReference>
<protein>
    <recommendedName>
        <fullName evidence="2">Small ribosomal subunit protein uS17 N-terminal domain-containing protein</fullName>
    </recommendedName>
</protein>
<accession>A0A485MVX3</accession>
<dbReference type="Proteomes" id="UP000386466">
    <property type="component" value="Unassembled WGS sequence"/>
</dbReference>
<dbReference type="Gene3D" id="2.40.50.1000">
    <property type="match status" value="1"/>
</dbReference>
<keyword evidence="4" id="KW-1185">Reference proteome</keyword>
<keyword evidence="1" id="KW-0694">RNA-binding</keyword>
<keyword evidence="1" id="KW-0699">rRNA-binding</keyword>
<dbReference type="InterPro" id="IPR032440">
    <property type="entry name" value="Ribosomal_uS17_N"/>
</dbReference>
<evidence type="ECO:0000313" key="3">
    <source>
        <dbReference type="EMBL" id="VFV22152.1"/>
    </source>
</evidence>
<feature type="non-terminal residue" evidence="3">
    <location>
        <position position="75"/>
    </location>
</feature>
<feature type="domain" description="Small ribosomal subunit protein uS17 N-terminal" evidence="2">
    <location>
        <begin position="2"/>
        <end position="28"/>
    </location>
</feature>
<reference evidence="3 4" key="1">
    <citation type="submission" date="2019-01" db="EMBL/GenBank/DDBJ databases">
        <authorList>
            <person name="Alioto T."/>
            <person name="Alioto T."/>
        </authorList>
    </citation>
    <scope>NUCLEOTIDE SEQUENCE [LARGE SCALE GENOMIC DNA]</scope>
</reference>
<evidence type="ECO:0000259" key="2">
    <source>
        <dbReference type="Pfam" id="PF16205"/>
    </source>
</evidence>
<organism evidence="3 4">
    <name type="scientific">Lynx pardinus</name>
    <name type="common">Iberian lynx</name>
    <name type="synonym">Felis pardina</name>
    <dbReference type="NCBI Taxonomy" id="191816"/>
    <lineage>
        <taxon>Eukaryota</taxon>
        <taxon>Metazoa</taxon>
        <taxon>Chordata</taxon>
        <taxon>Craniata</taxon>
        <taxon>Vertebrata</taxon>
        <taxon>Euteleostomi</taxon>
        <taxon>Mammalia</taxon>
        <taxon>Eutheria</taxon>
        <taxon>Laurasiatheria</taxon>
        <taxon>Carnivora</taxon>
        <taxon>Feliformia</taxon>
        <taxon>Felidae</taxon>
        <taxon>Felinae</taxon>
        <taxon>Lynx</taxon>
    </lineage>
</organism>
<proteinExistence type="predicted"/>
<sequence length="75" mass="8621">MPKEATEGAYIGKKYPFSGHVSIQRWILVWGGDNDTDTEDHCHPPRRPHYIQKYNRFKRSHKNVSAHCPPASGMS</sequence>
<name>A0A485MVX3_LYNPA</name>
<evidence type="ECO:0000256" key="1">
    <source>
        <dbReference type="ARBA" id="ARBA00022730"/>
    </source>
</evidence>
<gene>
    <name evidence="3" type="ORF">LYPA_23C004636</name>
</gene>
<evidence type="ECO:0000313" key="4">
    <source>
        <dbReference type="Proteomes" id="UP000386466"/>
    </source>
</evidence>
<dbReference type="AlphaFoldDB" id="A0A485MVX3"/>
<dbReference type="EMBL" id="CAAGRJ010004176">
    <property type="protein sequence ID" value="VFV22152.1"/>
    <property type="molecule type" value="Genomic_DNA"/>
</dbReference>
<dbReference type="GO" id="GO:0019843">
    <property type="term" value="F:rRNA binding"/>
    <property type="evidence" value="ECO:0007669"/>
    <property type="project" value="UniProtKB-KW"/>
</dbReference>